<sequence length="121" mass="13643">MSEPWANGAVRGTGRDIGWTGRAIGWTGRCGRDDVERQEKTSGEAELRQRARRKNPAHDGITEGGKGRPDGPLPCQTQHTADHTRPKSMWSRVTKRCWAFMRLLEQHIRTPVKRLPHTGPP</sequence>
<reference evidence="2 3" key="1">
    <citation type="journal article" date="2019" name="Int. J. Syst. Evol. Microbiol.">
        <title>The Global Catalogue of Microorganisms (GCM) 10K type strain sequencing project: providing services to taxonomists for standard genome sequencing and annotation.</title>
        <authorList>
            <consortium name="The Broad Institute Genomics Platform"/>
            <consortium name="The Broad Institute Genome Sequencing Center for Infectious Disease"/>
            <person name="Wu L."/>
            <person name="Ma J."/>
        </authorList>
    </citation>
    <scope>NUCLEOTIDE SEQUENCE [LARGE SCALE GENOMIC DNA]</scope>
    <source>
        <strain evidence="2 3">JCM 10673</strain>
    </source>
</reference>
<proteinExistence type="predicted"/>
<comment type="caution">
    <text evidence="2">The sequence shown here is derived from an EMBL/GenBank/DDBJ whole genome shotgun (WGS) entry which is preliminary data.</text>
</comment>
<feature type="compositionally biased region" description="Basic and acidic residues" evidence="1">
    <location>
        <begin position="30"/>
        <end position="49"/>
    </location>
</feature>
<keyword evidence="3" id="KW-1185">Reference proteome</keyword>
<name>A0ABN1NI61_9ACTN</name>
<dbReference type="EMBL" id="BAAAHG010000009">
    <property type="protein sequence ID" value="GAA0909039.1"/>
    <property type="molecule type" value="Genomic_DNA"/>
</dbReference>
<accession>A0ABN1NI61</accession>
<feature type="region of interest" description="Disordered" evidence="1">
    <location>
        <begin position="1"/>
        <end position="89"/>
    </location>
</feature>
<evidence type="ECO:0000313" key="3">
    <source>
        <dbReference type="Proteomes" id="UP001501005"/>
    </source>
</evidence>
<evidence type="ECO:0000313" key="2">
    <source>
        <dbReference type="EMBL" id="GAA0909039.1"/>
    </source>
</evidence>
<feature type="compositionally biased region" description="Basic and acidic residues" evidence="1">
    <location>
        <begin position="56"/>
        <end position="69"/>
    </location>
</feature>
<dbReference type="Proteomes" id="UP001501005">
    <property type="component" value="Unassembled WGS sequence"/>
</dbReference>
<protein>
    <submittedName>
        <fullName evidence="2">Uncharacterized protein</fullName>
    </submittedName>
</protein>
<evidence type="ECO:0000256" key="1">
    <source>
        <dbReference type="SAM" id="MobiDB-lite"/>
    </source>
</evidence>
<organism evidence="2 3">
    <name type="scientific">Streptomyces thermoalcalitolerans</name>
    <dbReference type="NCBI Taxonomy" id="65605"/>
    <lineage>
        <taxon>Bacteria</taxon>
        <taxon>Bacillati</taxon>
        <taxon>Actinomycetota</taxon>
        <taxon>Actinomycetes</taxon>
        <taxon>Kitasatosporales</taxon>
        <taxon>Streptomycetaceae</taxon>
        <taxon>Streptomyces</taxon>
    </lineage>
</organism>
<gene>
    <name evidence="2" type="ORF">GCM10009549_16910</name>
</gene>